<dbReference type="EMBL" id="BQNB010020770">
    <property type="protein sequence ID" value="GJT99435.1"/>
    <property type="molecule type" value="Genomic_DNA"/>
</dbReference>
<evidence type="ECO:0000313" key="1">
    <source>
        <dbReference type="EMBL" id="GJT99435.1"/>
    </source>
</evidence>
<dbReference type="Gene3D" id="2.40.70.10">
    <property type="entry name" value="Acid Proteases"/>
    <property type="match status" value="1"/>
</dbReference>
<dbReference type="InterPro" id="IPR021109">
    <property type="entry name" value="Peptidase_aspartic_dom_sf"/>
</dbReference>
<reference evidence="1" key="1">
    <citation type="journal article" date="2022" name="Int. J. Mol. Sci.">
        <title>Draft Genome of Tanacetum Coccineum: Genomic Comparison of Closely Related Tanacetum-Family Plants.</title>
        <authorList>
            <person name="Yamashiro T."/>
            <person name="Shiraishi A."/>
            <person name="Nakayama K."/>
            <person name="Satake H."/>
        </authorList>
    </citation>
    <scope>NUCLEOTIDE SEQUENCE</scope>
</reference>
<organism evidence="1 2">
    <name type="scientific">Tanacetum coccineum</name>
    <dbReference type="NCBI Taxonomy" id="301880"/>
    <lineage>
        <taxon>Eukaryota</taxon>
        <taxon>Viridiplantae</taxon>
        <taxon>Streptophyta</taxon>
        <taxon>Embryophyta</taxon>
        <taxon>Tracheophyta</taxon>
        <taxon>Spermatophyta</taxon>
        <taxon>Magnoliopsida</taxon>
        <taxon>eudicotyledons</taxon>
        <taxon>Gunneridae</taxon>
        <taxon>Pentapetalae</taxon>
        <taxon>asterids</taxon>
        <taxon>campanulids</taxon>
        <taxon>Asterales</taxon>
        <taxon>Asteraceae</taxon>
        <taxon>Asteroideae</taxon>
        <taxon>Anthemideae</taxon>
        <taxon>Anthemidinae</taxon>
        <taxon>Tanacetum</taxon>
    </lineage>
</organism>
<proteinExistence type="predicted"/>
<name>A0ABQ5II31_9ASTR</name>
<comment type="caution">
    <text evidence="1">The sequence shown here is derived from an EMBL/GenBank/DDBJ whole genome shotgun (WGS) entry which is preliminary data.</text>
</comment>
<evidence type="ECO:0000313" key="2">
    <source>
        <dbReference type="Proteomes" id="UP001151760"/>
    </source>
</evidence>
<accession>A0ABQ5II31</accession>
<sequence>MGEVRNVRIQIGYQAYLVDFLVLDILIDKELSLLLGHPFLRTCGPVIDMRCGTLSIDDGIIRHTYFLKPRAKAYLENFKIDKKDDWLSCFEVGRDEHGNHKYCPVAPSFLDIEDEMERALEMEAYFNPFKNIIVFKILIEFLGSLSVQLKNTDWGNEGYGMYKKIEGDGAWHTKFEERIFKSRTKKKAKVKQNQARNGKDKVLNLIHVCRYPLSLSVSLMKKMLKHKLEVKIDGVGNDMTYVVQLIQFIKNQLASSVPSA</sequence>
<gene>
    <name evidence="1" type="ORF">Tco_1109774</name>
</gene>
<dbReference type="Proteomes" id="UP001151760">
    <property type="component" value="Unassembled WGS sequence"/>
</dbReference>
<protein>
    <submittedName>
        <fullName evidence="1">Ribonuclease H-like domain-containing protein</fullName>
    </submittedName>
</protein>
<keyword evidence="2" id="KW-1185">Reference proteome</keyword>
<reference evidence="1" key="2">
    <citation type="submission" date="2022-01" db="EMBL/GenBank/DDBJ databases">
        <authorList>
            <person name="Yamashiro T."/>
            <person name="Shiraishi A."/>
            <person name="Satake H."/>
            <person name="Nakayama K."/>
        </authorList>
    </citation>
    <scope>NUCLEOTIDE SEQUENCE</scope>
</reference>